<dbReference type="EMBL" id="CP119311">
    <property type="protein sequence ID" value="WEK38245.1"/>
    <property type="molecule type" value="Genomic_DNA"/>
</dbReference>
<dbReference type="Gene3D" id="2.60.40.1120">
    <property type="entry name" value="Carboxypeptidase-like, regulatory domain"/>
    <property type="match status" value="1"/>
</dbReference>
<evidence type="ECO:0000256" key="3">
    <source>
        <dbReference type="ARBA" id="ARBA00023004"/>
    </source>
</evidence>
<keyword evidence="2" id="KW-0406">Ion transport</keyword>
<dbReference type="SUPFAM" id="SSF56935">
    <property type="entry name" value="Porins"/>
    <property type="match status" value="1"/>
</dbReference>
<dbReference type="GO" id="GO:0009279">
    <property type="term" value="C:cell outer membrane"/>
    <property type="evidence" value="ECO:0007669"/>
    <property type="project" value="UniProtKB-SubCell"/>
</dbReference>
<evidence type="ECO:0000256" key="2">
    <source>
        <dbReference type="ARBA" id="ARBA00022496"/>
    </source>
</evidence>
<reference evidence="10" key="1">
    <citation type="submission" date="2023-03" db="EMBL/GenBank/DDBJ databases">
        <title>Andean soil-derived lignocellulolytic bacterial consortium as a source of novel taxa and putative plastic-active enzymes.</title>
        <authorList>
            <person name="Diaz-Garcia L."/>
            <person name="Chuvochina M."/>
            <person name="Feuerriegel G."/>
            <person name="Bunk B."/>
            <person name="Sproer C."/>
            <person name="Streit W.R."/>
            <person name="Rodriguez L.M."/>
            <person name="Overmann J."/>
            <person name="Jimenez D.J."/>
        </authorList>
    </citation>
    <scope>NUCLEOTIDE SEQUENCE</scope>
    <source>
        <strain evidence="10">MAG 7</strain>
    </source>
</reference>
<evidence type="ECO:0000259" key="9">
    <source>
        <dbReference type="SMART" id="SM00965"/>
    </source>
</evidence>
<dbReference type="Pfam" id="PF13715">
    <property type="entry name" value="CarbopepD_reg_2"/>
    <property type="match status" value="1"/>
</dbReference>
<evidence type="ECO:0000313" key="10">
    <source>
        <dbReference type="EMBL" id="WEK38245.1"/>
    </source>
</evidence>
<dbReference type="InterPro" id="IPR023996">
    <property type="entry name" value="TonB-dep_OMP_SusC/RagA"/>
</dbReference>
<comment type="similarity">
    <text evidence="6 7">Belongs to the TonB-dependent receptor family.</text>
</comment>
<keyword evidence="2" id="KW-0410">Iron transport</keyword>
<keyword evidence="8" id="KW-0732">Signal</keyword>
<evidence type="ECO:0000256" key="7">
    <source>
        <dbReference type="RuleBase" id="RU003357"/>
    </source>
</evidence>
<keyword evidence="7" id="KW-0798">TonB box</keyword>
<keyword evidence="4 6" id="KW-0472">Membrane</keyword>
<dbReference type="SUPFAM" id="SSF49464">
    <property type="entry name" value="Carboxypeptidase regulatory domain-like"/>
    <property type="match status" value="1"/>
</dbReference>
<accession>A0AAJ5WWW5</accession>
<dbReference type="InterPro" id="IPR012910">
    <property type="entry name" value="Plug_dom"/>
</dbReference>
<evidence type="ECO:0000313" key="11">
    <source>
        <dbReference type="Proteomes" id="UP001220610"/>
    </source>
</evidence>
<evidence type="ECO:0000256" key="4">
    <source>
        <dbReference type="ARBA" id="ARBA00023136"/>
    </source>
</evidence>
<gene>
    <name evidence="10" type="ORF">P0Y53_12125</name>
</gene>
<dbReference type="AlphaFoldDB" id="A0AAJ5WWW5"/>
<feature type="domain" description="Secretin/TonB short N-terminal" evidence="9">
    <location>
        <begin position="48"/>
        <end position="99"/>
    </location>
</feature>
<dbReference type="Gene3D" id="3.55.50.30">
    <property type="match status" value="1"/>
</dbReference>
<feature type="signal peptide" evidence="8">
    <location>
        <begin position="1"/>
        <end position="18"/>
    </location>
</feature>
<organism evidence="10 11">
    <name type="scientific">Candidatus Pseudobacter hemicellulosilyticus</name>
    <dbReference type="NCBI Taxonomy" id="3121375"/>
    <lineage>
        <taxon>Bacteria</taxon>
        <taxon>Pseudomonadati</taxon>
        <taxon>Bacteroidota</taxon>
        <taxon>Chitinophagia</taxon>
        <taxon>Chitinophagales</taxon>
        <taxon>Chitinophagaceae</taxon>
        <taxon>Pseudobacter</taxon>
    </lineage>
</organism>
<dbReference type="Gene3D" id="2.170.130.10">
    <property type="entry name" value="TonB-dependent receptor, plug domain"/>
    <property type="match status" value="1"/>
</dbReference>
<sequence>MKWLLLLMLMLGACPLPAQTGNGRLTLSLQRAPLKTAFDAIHRQTGMVFIFAHEQLTNTQRVTLQVKQWTLQRVLDTLFRNQPLTYRVVDDQYIVIQEKRLAPPAAPVTAPDTPAILAQLNGEVLDADGQPIAGATVALWGSTRAVATDGLGRFVLRHISANGLLLVSTVGYETRRVRVAASGRQTIRLTQSPQPMEEVTILSTGYEKLTPEKTTGAYFLAGASLVNRRPGPTILDRIEHLAPGLLFNHGAPDALLIRGRSTIHGDAAPLVVVDNFPYDGDLNNINPADVDNITVLRDAAAASIWGARAGNGVIVISTRKGQQAQQPKIGFNSTFTVTGKPDLYHRSIIPAADYIELEKFLFDRGAYDLDEQRNIYSMGHPPFTPVVEWLLAKRKGSVSAAQADSAVEAMKRLDTRDDLDRYFYQPGLLQQYALNVSGGGPSLNYYLSAGWDRNRPTTVGDFISDRITLRSQNTFKVSSRFQVEAGLHYTYGLGKTANNPGLGIGSAKGIYPYADLVNEAGQGLPLVQGLRQAYVDTAGGGQLLNWTYIPLDDIPTVEGRSRMRDFMINTTLRYRLLPGLHTELRYQFQNQVLDNDVLYTMQSYWARNLINDFTQVNPDGSVWYPIPRGGIMDRQHGETLSQQARVQLNFKPSLGEQHQLTALAGWEIRDLLRKASSDRVYGYNRSGSLASPLMDYTTEFPRYSTLNIYNTGILKSRIPNVENIDEKRDRFLSFFANAAYTWRKRYTFSVSGRHDAANLFGAQTNKMRGLPLWSVGGSWQLDQEKFYRLSWLPGFRLRATYGYSGNITRETTGVTTIAAGRSGNTGFEMATILNPPNARLRWEQVRQLNIGVDLASAGQRVSGSLEFYRKEARDLLGGTRADPTLGVGTVLSANVASMRGYGMDLLLQTRNLTGAFKWNTTVLFSTTRNKVTNYLLPLSNRGADYLGGINPVVGKPVYALFSYYWGGLDPATGDPRGYTGKELSKDYDAILNNTRPDSMQFHGALQPEKFGALRNEWSWRQLSLSVNISYKGSYYFRRSSVNYTALLNTWTGHGDYARRWQQPGDERTTNVPSLRYPNDLSNRDNFYAASAALVTRADHLRLEDLRLSYQPEQPAGKQWWRQLTVFAYVNLNTILWRSNKEGIDPYYVDQPVPGKSFSIGISIVH</sequence>
<keyword evidence="3" id="KW-0408">Iron</keyword>
<dbReference type="PROSITE" id="PS52016">
    <property type="entry name" value="TONB_DEPENDENT_REC_3"/>
    <property type="match status" value="1"/>
</dbReference>
<dbReference type="Pfam" id="PF07660">
    <property type="entry name" value="STN"/>
    <property type="match status" value="1"/>
</dbReference>
<dbReference type="InterPro" id="IPR037066">
    <property type="entry name" value="Plug_dom_sf"/>
</dbReference>
<dbReference type="Pfam" id="PF07715">
    <property type="entry name" value="Plug"/>
    <property type="match status" value="1"/>
</dbReference>
<evidence type="ECO:0000256" key="6">
    <source>
        <dbReference type="PROSITE-ProRule" id="PRU01360"/>
    </source>
</evidence>
<dbReference type="Pfam" id="PF00593">
    <property type="entry name" value="TonB_dep_Rec_b-barrel"/>
    <property type="match status" value="1"/>
</dbReference>
<dbReference type="InterPro" id="IPR039426">
    <property type="entry name" value="TonB-dep_rcpt-like"/>
</dbReference>
<evidence type="ECO:0000256" key="5">
    <source>
        <dbReference type="ARBA" id="ARBA00023237"/>
    </source>
</evidence>
<dbReference type="GO" id="GO:0006826">
    <property type="term" value="P:iron ion transport"/>
    <property type="evidence" value="ECO:0007669"/>
    <property type="project" value="UniProtKB-KW"/>
</dbReference>
<dbReference type="NCBIfam" id="TIGR04056">
    <property type="entry name" value="OMP_RagA_SusC"/>
    <property type="match status" value="1"/>
</dbReference>
<keyword evidence="5 6" id="KW-0998">Cell outer membrane</keyword>
<keyword evidence="1 6" id="KW-0813">Transport</keyword>
<proteinExistence type="inferred from homology"/>
<evidence type="ECO:0000256" key="8">
    <source>
        <dbReference type="SAM" id="SignalP"/>
    </source>
</evidence>
<protein>
    <submittedName>
        <fullName evidence="10">SusC/RagA family TonB-linked outer membrane protein</fullName>
    </submittedName>
</protein>
<keyword evidence="6" id="KW-1134">Transmembrane beta strand</keyword>
<dbReference type="InterPro" id="IPR000531">
    <property type="entry name" value="Beta-barrel_TonB"/>
</dbReference>
<feature type="chain" id="PRO_5042583612" evidence="8">
    <location>
        <begin position="19"/>
        <end position="1165"/>
    </location>
</feature>
<name>A0AAJ5WWW5_9BACT</name>
<evidence type="ECO:0000256" key="1">
    <source>
        <dbReference type="ARBA" id="ARBA00022448"/>
    </source>
</evidence>
<dbReference type="InterPro" id="IPR008969">
    <property type="entry name" value="CarboxyPept-like_regulatory"/>
</dbReference>
<comment type="subcellular location">
    <subcellularLocation>
        <location evidence="6">Cell outer membrane</location>
        <topology evidence="6">Multi-pass membrane protein</topology>
    </subcellularLocation>
</comment>
<dbReference type="SMART" id="SM00965">
    <property type="entry name" value="STN"/>
    <property type="match status" value="1"/>
</dbReference>
<dbReference type="InterPro" id="IPR011662">
    <property type="entry name" value="Secretin/TonB_short_N"/>
</dbReference>
<dbReference type="Proteomes" id="UP001220610">
    <property type="component" value="Chromosome"/>
</dbReference>
<keyword evidence="6" id="KW-0812">Transmembrane</keyword>